<dbReference type="InterPro" id="IPR001296">
    <property type="entry name" value="Glyco_trans_1"/>
</dbReference>
<proteinExistence type="predicted"/>
<organism evidence="3">
    <name type="scientific">Rhizochromulina marina</name>
    <dbReference type="NCBI Taxonomy" id="1034831"/>
    <lineage>
        <taxon>Eukaryota</taxon>
        <taxon>Sar</taxon>
        <taxon>Stramenopiles</taxon>
        <taxon>Ochrophyta</taxon>
        <taxon>Dictyochophyceae</taxon>
        <taxon>Rhizochromulinales</taxon>
        <taxon>Rhizochromulina</taxon>
    </lineage>
</organism>
<dbReference type="GO" id="GO:0016757">
    <property type="term" value="F:glycosyltransferase activity"/>
    <property type="evidence" value="ECO:0007669"/>
    <property type="project" value="UniProtKB-KW"/>
</dbReference>
<evidence type="ECO:0000256" key="1">
    <source>
        <dbReference type="ARBA" id="ARBA00022676"/>
    </source>
</evidence>
<evidence type="ECO:0000313" key="3">
    <source>
        <dbReference type="EMBL" id="CAD9682181.1"/>
    </source>
</evidence>
<evidence type="ECO:0000259" key="2">
    <source>
        <dbReference type="Pfam" id="PF00534"/>
    </source>
</evidence>
<reference evidence="3" key="1">
    <citation type="submission" date="2021-01" db="EMBL/GenBank/DDBJ databases">
        <authorList>
            <person name="Corre E."/>
            <person name="Pelletier E."/>
            <person name="Niang G."/>
            <person name="Scheremetjew M."/>
            <person name="Finn R."/>
            <person name="Kale V."/>
            <person name="Holt S."/>
            <person name="Cochrane G."/>
            <person name="Meng A."/>
            <person name="Brown T."/>
            <person name="Cohen L."/>
        </authorList>
    </citation>
    <scope>NUCLEOTIDE SEQUENCE</scope>
    <source>
        <strain evidence="3">CCMP1243</strain>
    </source>
</reference>
<keyword evidence="1" id="KW-0808">Transferase</keyword>
<dbReference type="PANTHER" id="PTHR46656:SF3">
    <property type="entry name" value="PUTATIVE-RELATED"/>
    <property type="match status" value="1"/>
</dbReference>
<dbReference type="AlphaFoldDB" id="A0A7S2RW49"/>
<sequence length="539" mass="59026">MALELLSGRGQRAEWWPTWELHKKPGAPQSGRKRACVVHGSVHERLDPVSFLAVDAVLEGCLCDITVARVVFDAYGLPQHWGTFLRQFDVVITSSKLHAGMLASHGVPALAVPEPIVLPAESEIEGLRRRGERRLQDQGVPAGAFVFLSVFAYSTRKAPIALLQTFLSTFNGDPSVVLVIKTSFQPPTMEGSAENELEGQLRSLPNVVLYSGEHDRSILSREEYLSLVAAADVFVLPSHAEGFCRPCMEAAGMGKPTILTGWGGHTDVLSTSLLVNYTLAPVRVSTGWERQYRGLVWATADEGHLAQVMLRVRDLSAGKAEGAALGQAAVRERCSPDAVAMGLLSAFDATVAGQRSVDLERQDHAQRRTRQVVKAIAIWHQVLATTAPDRKGLGRSAESSLHHLDAVARTWDEITSLLSSNEAVQELFLDMHLDFAVLFAWCGNIPRAQDILEMAMSQGDRGNMPHERNSGRLVEALEFYRILRSVSECSTPASSELRPSMGTLHHDENWGACFDSAGEQARGAWTEILERARTMEISP</sequence>
<dbReference type="EMBL" id="HBHJ01013064">
    <property type="protein sequence ID" value="CAD9682181.1"/>
    <property type="molecule type" value="Transcribed_RNA"/>
</dbReference>
<dbReference type="Gene3D" id="3.40.50.2000">
    <property type="entry name" value="Glycogen Phosphorylase B"/>
    <property type="match status" value="1"/>
</dbReference>
<gene>
    <name evidence="3" type="ORF">RMAR1173_LOCUS8522</name>
</gene>
<keyword evidence="1" id="KW-0328">Glycosyltransferase</keyword>
<dbReference type="PANTHER" id="PTHR46656">
    <property type="entry name" value="PUTATIVE-RELATED"/>
    <property type="match status" value="1"/>
</dbReference>
<dbReference type="SUPFAM" id="SSF53756">
    <property type="entry name" value="UDP-Glycosyltransferase/glycogen phosphorylase"/>
    <property type="match status" value="1"/>
</dbReference>
<dbReference type="Pfam" id="PF00534">
    <property type="entry name" value="Glycos_transf_1"/>
    <property type="match status" value="1"/>
</dbReference>
<protein>
    <recommendedName>
        <fullName evidence="2">Glycosyl transferase family 1 domain-containing protein</fullName>
    </recommendedName>
</protein>
<name>A0A7S2RW49_9STRA</name>
<accession>A0A7S2RW49</accession>
<feature type="domain" description="Glycosyl transferase family 1" evidence="2">
    <location>
        <begin position="144"/>
        <end position="269"/>
    </location>
</feature>